<dbReference type="Proteomes" id="UP000659344">
    <property type="component" value="Unassembled WGS sequence"/>
</dbReference>
<dbReference type="RefSeq" id="WP_188541779.1">
    <property type="nucleotide sequence ID" value="NZ_BMFT01000003.1"/>
</dbReference>
<evidence type="ECO:0000313" key="1">
    <source>
        <dbReference type="EMBL" id="GGH35304.1"/>
    </source>
</evidence>
<accession>A0ABQ1YSE5</accession>
<dbReference type="SUPFAM" id="SSF49785">
    <property type="entry name" value="Galactose-binding domain-like"/>
    <property type="match status" value="1"/>
</dbReference>
<organism evidence="1 2">
    <name type="scientific">Paenibacillus segetis</name>
    <dbReference type="NCBI Taxonomy" id="1325360"/>
    <lineage>
        <taxon>Bacteria</taxon>
        <taxon>Bacillati</taxon>
        <taxon>Bacillota</taxon>
        <taxon>Bacilli</taxon>
        <taxon>Bacillales</taxon>
        <taxon>Paenibacillaceae</taxon>
        <taxon>Paenibacillus</taxon>
    </lineage>
</organism>
<name>A0ABQ1YSE5_9BACL</name>
<keyword evidence="2" id="KW-1185">Reference proteome</keyword>
<gene>
    <name evidence="1" type="ORF">GCM10008013_41550</name>
</gene>
<comment type="caution">
    <text evidence="1">The sequence shown here is derived from an EMBL/GenBank/DDBJ whole genome shotgun (WGS) entry which is preliminary data.</text>
</comment>
<evidence type="ECO:0000313" key="2">
    <source>
        <dbReference type="Proteomes" id="UP000659344"/>
    </source>
</evidence>
<dbReference type="Gene3D" id="2.60.120.430">
    <property type="entry name" value="Galactose-binding lectin"/>
    <property type="match status" value="1"/>
</dbReference>
<protein>
    <submittedName>
        <fullName evidence="1">Uncharacterized protein</fullName>
    </submittedName>
</protein>
<reference evidence="2" key="1">
    <citation type="journal article" date="2019" name="Int. J. Syst. Evol. Microbiol.">
        <title>The Global Catalogue of Microorganisms (GCM) 10K type strain sequencing project: providing services to taxonomists for standard genome sequencing and annotation.</title>
        <authorList>
            <consortium name="The Broad Institute Genomics Platform"/>
            <consortium name="The Broad Institute Genome Sequencing Center for Infectious Disease"/>
            <person name="Wu L."/>
            <person name="Ma J."/>
        </authorList>
    </citation>
    <scope>NUCLEOTIDE SEQUENCE [LARGE SCALE GENOMIC DNA]</scope>
    <source>
        <strain evidence="2">CGMCC 1.12769</strain>
    </source>
</reference>
<proteinExistence type="predicted"/>
<dbReference type="EMBL" id="BMFT01000003">
    <property type="protein sequence ID" value="GGH35304.1"/>
    <property type="molecule type" value="Genomic_DNA"/>
</dbReference>
<dbReference type="InterPro" id="IPR008979">
    <property type="entry name" value="Galactose-bd-like_sf"/>
</dbReference>
<sequence length="77" mass="8439">MGNGPVETGYEQVTPTTLFEDTNDYGLAGTSLDQRNRNNSDALKREFIFSKNPFGFSKIVENGTYEVEVLIGDATSA</sequence>